<comment type="caution">
    <text evidence="1">The sequence shown here is derived from an EMBL/GenBank/DDBJ whole genome shotgun (WGS) entry which is preliminary data.</text>
</comment>
<reference evidence="1" key="1">
    <citation type="submission" date="2022-11" db="EMBL/GenBank/DDBJ databases">
        <authorList>
            <person name="Morgan W.R."/>
            <person name="Tartar A."/>
        </authorList>
    </citation>
    <scope>NUCLEOTIDE SEQUENCE</scope>
    <source>
        <strain evidence="1">ARSEF 373</strain>
    </source>
</reference>
<evidence type="ECO:0000313" key="1">
    <source>
        <dbReference type="EMBL" id="DBA02860.1"/>
    </source>
</evidence>
<gene>
    <name evidence="1" type="ORF">N0F65_006650</name>
</gene>
<name>A0AAV2ZAE0_9STRA</name>
<proteinExistence type="predicted"/>
<sequence>MIHSQDFQLQQVN</sequence>
<organism evidence="1 2">
    <name type="scientific">Lagenidium giganteum</name>
    <dbReference type="NCBI Taxonomy" id="4803"/>
    <lineage>
        <taxon>Eukaryota</taxon>
        <taxon>Sar</taxon>
        <taxon>Stramenopiles</taxon>
        <taxon>Oomycota</taxon>
        <taxon>Peronosporomycetes</taxon>
        <taxon>Pythiales</taxon>
        <taxon>Pythiaceae</taxon>
    </lineage>
</organism>
<keyword evidence="2" id="KW-1185">Reference proteome</keyword>
<accession>A0AAV2ZAE0</accession>
<dbReference type="EMBL" id="DAKRPA010000026">
    <property type="protein sequence ID" value="DBA02860.1"/>
    <property type="molecule type" value="Genomic_DNA"/>
</dbReference>
<dbReference type="Proteomes" id="UP001146120">
    <property type="component" value="Unassembled WGS sequence"/>
</dbReference>
<reference evidence="1" key="2">
    <citation type="journal article" date="2023" name="Microbiol Resour">
        <title>Decontamination and Annotation of the Draft Genome Sequence of the Oomycete Lagenidium giganteum ARSEF 373.</title>
        <authorList>
            <person name="Morgan W.R."/>
            <person name="Tartar A."/>
        </authorList>
    </citation>
    <scope>NUCLEOTIDE SEQUENCE</scope>
    <source>
        <strain evidence="1">ARSEF 373</strain>
    </source>
</reference>
<protein>
    <submittedName>
        <fullName evidence="1">Uncharacterized protein</fullName>
    </submittedName>
</protein>
<evidence type="ECO:0000313" key="2">
    <source>
        <dbReference type="Proteomes" id="UP001146120"/>
    </source>
</evidence>